<dbReference type="AlphaFoldDB" id="A0A6A1VBF0"/>
<dbReference type="PANTHER" id="PTHR31580:SF8">
    <property type="entry name" value="FILAMENT-LIKE PROTEIN (DUF869)"/>
    <property type="match status" value="1"/>
</dbReference>
<dbReference type="OrthoDB" id="1917992at2759"/>
<accession>A0A6A1VBF0</accession>
<keyword evidence="6" id="KW-1185">Reference proteome</keyword>
<keyword evidence="2 3" id="KW-0175">Coiled coil</keyword>
<evidence type="ECO:0000256" key="1">
    <source>
        <dbReference type="ARBA" id="ARBA00005921"/>
    </source>
</evidence>
<feature type="region of interest" description="Disordered" evidence="4">
    <location>
        <begin position="509"/>
        <end position="530"/>
    </location>
</feature>
<gene>
    <name evidence="5" type="ORF">CJ030_MR7G028531</name>
</gene>
<protein>
    <submittedName>
        <fullName evidence="5">Filament-like plant protein 7</fullName>
    </submittedName>
</protein>
<sequence length="1105" mass="124448">MDHKSWLWRKKSSEKTIVAAGKVSFPLSRPGEEVVEASLDHLPYFLLATVFHVLLPLSCSAIFQWRSQTHTFPTTYEVGPERSVPNLNEKLASVLLECHAEDNLASKHEKRAQEARTGWDKAEAVCQKQVPDEALTLGTTSNEQVPCSDAALKECIKKLCTIQEEQDQRIRDAIMKTSREYEEAQKKLEGKLEETSKQLANFAIENTHLSKALVAKEKVIEDLQNHKSRTDAEFNVLMGRLDSVEKENTYVKYEFHILEKELEIRNEEIEYRRRSADAAHNQHLENVKKITKLEAECQRLCLLMRKRLGPAALGNMKSEIDMLGLRDHTDIRRRKQNPTRDLIVQEASKETSPEIQSKKISFMIEKLRDVEEENKALKEIITKRNTELYSSRIMYVQIASKLSQAEAHVKQLSKNQKCMELTRCSPIANELSLLSGSDFGSDDGISSSESWANALISELEHFRCAKLKNPLVHKAIEASEMTLMHDFVEMEKLAIVSVDPPGNRCHSNLTAKDVGPVSGHSDKKQEMQSKTLQGEKTFDWLQVVLKAMLEQKRISKRSLYELFEDIKIALGFVNPPTVHEADITAISSHSGESDPLQVSGYITLQSPNSPIVDSINGAFDIDTSVEESGNQHNLCKSIREIIKLIEGIKPKSLVSSNPSEECFKRDQNSKPFNLATSADYYVHVFQWKSSELSSVLQQFVCTCTDILNGKADLEKFATELMFALDWIINNNVTPRDASGTRNKIKKHFGWVEPQTESEPGDHKFKEQSLCLPLVASSHDKDVLLQMEEVQCKLQEENSRLKAELKNKEAAKKDMEARLQSAADKSEALMIQLRESEQNIGNLQAELETLKESRGMIEEQIENQNLVNEDLDTQLTVAKAKLNEAFQKFSSLEVELEDKNNCCEELETTCLELQLQLESVAKETPKYSMNQDEKQSPNGWEITTASIKLAECQETILHLGKQLKALASPREAVLFDKVFCNTSTAVPATDSKILSKRSSLRDRMLAEDETKADILKSPKIKESISTADSQKQIVLYPTCYHTSCAPSALVQTPGVRLGSKREGCNDAAAALAVVPGKKQGGFGLLRKLLMRRKKGSSKRSRSLVKT</sequence>
<evidence type="ECO:0000313" key="5">
    <source>
        <dbReference type="EMBL" id="KAB1208510.1"/>
    </source>
</evidence>
<comment type="similarity">
    <text evidence="1">Belongs to the FPP family.</text>
</comment>
<reference evidence="5 6" key="1">
    <citation type="journal article" date="2019" name="Plant Biotechnol. J.">
        <title>The red bayberry genome and genetic basis of sex determination.</title>
        <authorList>
            <person name="Jia H.M."/>
            <person name="Jia H.J."/>
            <person name="Cai Q.L."/>
            <person name="Wang Y."/>
            <person name="Zhao H.B."/>
            <person name="Yang W.F."/>
            <person name="Wang G.Y."/>
            <person name="Li Y.H."/>
            <person name="Zhan D.L."/>
            <person name="Shen Y.T."/>
            <person name="Niu Q.F."/>
            <person name="Chang L."/>
            <person name="Qiu J."/>
            <person name="Zhao L."/>
            <person name="Xie H.B."/>
            <person name="Fu W.Y."/>
            <person name="Jin J."/>
            <person name="Li X.W."/>
            <person name="Jiao Y."/>
            <person name="Zhou C.C."/>
            <person name="Tu T."/>
            <person name="Chai C.Y."/>
            <person name="Gao J.L."/>
            <person name="Fan L.J."/>
            <person name="van de Weg E."/>
            <person name="Wang J.Y."/>
            <person name="Gao Z.S."/>
        </authorList>
    </citation>
    <scope>NUCLEOTIDE SEQUENCE [LARGE SCALE GENOMIC DNA]</scope>
    <source>
        <tissue evidence="5">Leaves</tissue>
    </source>
</reference>
<organism evidence="5 6">
    <name type="scientific">Morella rubra</name>
    <name type="common">Chinese bayberry</name>
    <dbReference type="NCBI Taxonomy" id="262757"/>
    <lineage>
        <taxon>Eukaryota</taxon>
        <taxon>Viridiplantae</taxon>
        <taxon>Streptophyta</taxon>
        <taxon>Embryophyta</taxon>
        <taxon>Tracheophyta</taxon>
        <taxon>Spermatophyta</taxon>
        <taxon>Magnoliopsida</taxon>
        <taxon>eudicotyledons</taxon>
        <taxon>Gunneridae</taxon>
        <taxon>Pentapetalae</taxon>
        <taxon>rosids</taxon>
        <taxon>fabids</taxon>
        <taxon>Fagales</taxon>
        <taxon>Myricaceae</taxon>
        <taxon>Morella</taxon>
    </lineage>
</organism>
<evidence type="ECO:0000256" key="4">
    <source>
        <dbReference type="SAM" id="MobiDB-lite"/>
    </source>
</evidence>
<feature type="coiled-coil region" evidence="3">
    <location>
        <begin position="174"/>
        <end position="205"/>
    </location>
</feature>
<proteinExistence type="inferred from homology"/>
<dbReference type="Proteomes" id="UP000516437">
    <property type="component" value="Chromosome 7"/>
</dbReference>
<evidence type="ECO:0000256" key="3">
    <source>
        <dbReference type="SAM" id="Coils"/>
    </source>
</evidence>
<name>A0A6A1VBF0_9ROSI</name>
<evidence type="ECO:0000313" key="6">
    <source>
        <dbReference type="Proteomes" id="UP000516437"/>
    </source>
</evidence>
<dbReference type="InterPro" id="IPR008587">
    <property type="entry name" value="FPP_plant"/>
</dbReference>
<feature type="coiled-coil region" evidence="3">
    <location>
        <begin position="360"/>
        <end position="387"/>
    </location>
</feature>
<evidence type="ECO:0000256" key="2">
    <source>
        <dbReference type="ARBA" id="ARBA00023054"/>
    </source>
</evidence>
<dbReference type="PANTHER" id="PTHR31580">
    <property type="entry name" value="FILAMENT-LIKE PLANT PROTEIN 4"/>
    <property type="match status" value="1"/>
</dbReference>
<dbReference type="EMBL" id="RXIC02000025">
    <property type="protein sequence ID" value="KAB1208510.1"/>
    <property type="molecule type" value="Genomic_DNA"/>
</dbReference>
<comment type="caution">
    <text evidence="5">The sequence shown here is derived from an EMBL/GenBank/DDBJ whole genome shotgun (WGS) entry which is preliminary data.</text>
</comment>
<dbReference type="Pfam" id="PF05911">
    <property type="entry name" value="FPP"/>
    <property type="match status" value="1"/>
</dbReference>
<feature type="coiled-coil region" evidence="3">
    <location>
        <begin position="786"/>
        <end position="922"/>
    </location>
</feature>